<proteinExistence type="predicted"/>
<keyword evidence="2" id="KW-0812">Transmembrane</keyword>
<accession>A0A3N7E6D4</accession>
<dbReference type="Proteomes" id="UP000006729">
    <property type="component" value="Chromosome 1"/>
</dbReference>
<dbReference type="GO" id="GO:0016020">
    <property type="term" value="C:membrane"/>
    <property type="evidence" value="ECO:0007669"/>
    <property type="project" value="UniProtKB-SubCell"/>
</dbReference>
<dbReference type="InParanoid" id="A0A3N7E6D4"/>
<gene>
    <name evidence="4" type="ORF">POPTR_001G004366</name>
</gene>
<evidence type="ECO:0000256" key="3">
    <source>
        <dbReference type="ARBA" id="ARBA00023136"/>
    </source>
</evidence>
<dbReference type="AlphaFoldDB" id="A0A3N7E6D4"/>
<dbReference type="InterPro" id="IPR023395">
    <property type="entry name" value="MCP_dom_sf"/>
</dbReference>
<evidence type="ECO:0000256" key="2">
    <source>
        <dbReference type="ARBA" id="ARBA00022692"/>
    </source>
</evidence>
<dbReference type="Gene3D" id="1.50.40.10">
    <property type="entry name" value="Mitochondrial carrier domain"/>
    <property type="match status" value="1"/>
</dbReference>
<dbReference type="EMBL" id="CM009290">
    <property type="protein sequence ID" value="RQO84226.1"/>
    <property type="molecule type" value="Genomic_DNA"/>
</dbReference>
<sequence>MRPNADGKSPFTSSLDCALKVLKARGLVGLYKGFPLFLCRSLPATTITCMDDVRRYPGLRGICWIVVAQEYPRRSCSLDPTHNCSICKQGFNLLRKLCCQ</sequence>
<dbReference type="Gramene" id="Potri.001G004366.1.v4.1">
    <property type="protein sequence ID" value="Potri.001G004366.1.v4.1"/>
    <property type="gene ID" value="Potri.001G004366.v4.1"/>
</dbReference>
<evidence type="ECO:0000313" key="4">
    <source>
        <dbReference type="EMBL" id="RQO84226.1"/>
    </source>
</evidence>
<evidence type="ECO:0000256" key="1">
    <source>
        <dbReference type="ARBA" id="ARBA00004370"/>
    </source>
</evidence>
<reference evidence="4 5" key="1">
    <citation type="journal article" date="2006" name="Science">
        <title>The genome of black cottonwood, Populus trichocarpa (Torr. &amp; Gray).</title>
        <authorList>
            <person name="Tuskan G.A."/>
            <person name="Difazio S."/>
            <person name="Jansson S."/>
            <person name="Bohlmann J."/>
            <person name="Grigoriev I."/>
            <person name="Hellsten U."/>
            <person name="Putnam N."/>
            <person name="Ralph S."/>
            <person name="Rombauts S."/>
            <person name="Salamov A."/>
            <person name="Schein J."/>
            <person name="Sterck L."/>
            <person name="Aerts A."/>
            <person name="Bhalerao R.R."/>
            <person name="Bhalerao R.P."/>
            <person name="Blaudez D."/>
            <person name="Boerjan W."/>
            <person name="Brun A."/>
            <person name="Brunner A."/>
            <person name="Busov V."/>
            <person name="Campbell M."/>
            <person name="Carlson J."/>
            <person name="Chalot M."/>
            <person name="Chapman J."/>
            <person name="Chen G.L."/>
            <person name="Cooper D."/>
            <person name="Coutinho P.M."/>
            <person name="Couturier J."/>
            <person name="Covert S."/>
            <person name="Cronk Q."/>
            <person name="Cunningham R."/>
            <person name="Davis J."/>
            <person name="Degroeve S."/>
            <person name="Dejardin A."/>
            <person name="Depamphilis C."/>
            <person name="Detter J."/>
            <person name="Dirks B."/>
            <person name="Dubchak I."/>
            <person name="Duplessis S."/>
            <person name="Ehlting J."/>
            <person name="Ellis B."/>
            <person name="Gendler K."/>
            <person name="Goodstein D."/>
            <person name="Gribskov M."/>
            <person name="Grimwood J."/>
            <person name="Groover A."/>
            <person name="Gunter L."/>
            <person name="Hamberger B."/>
            <person name="Heinze B."/>
            <person name="Helariutta Y."/>
            <person name="Henrissat B."/>
            <person name="Holligan D."/>
            <person name="Holt R."/>
            <person name="Huang W."/>
            <person name="Islam-Faridi N."/>
            <person name="Jones S."/>
            <person name="Jones-Rhoades M."/>
            <person name="Jorgensen R."/>
            <person name="Joshi C."/>
            <person name="Kangasjarvi J."/>
            <person name="Karlsson J."/>
            <person name="Kelleher C."/>
            <person name="Kirkpatrick R."/>
            <person name="Kirst M."/>
            <person name="Kohler A."/>
            <person name="Kalluri U."/>
            <person name="Larimer F."/>
            <person name="Leebens-Mack J."/>
            <person name="Leple J.C."/>
            <person name="Locascio P."/>
            <person name="Lou Y."/>
            <person name="Lucas S."/>
            <person name="Martin F."/>
            <person name="Montanini B."/>
            <person name="Napoli C."/>
            <person name="Nelson D.R."/>
            <person name="Nelson C."/>
            <person name="Nieminen K."/>
            <person name="Nilsson O."/>
            <person name="Pereda V."/>
            <person name="Peter G."/>
            <person name="Philippe R."/>
            <person name="Pilate G."/>
            <person name="Poliakov A."/>
            <person name="Razumovskaya J."/>
            <person name="Richardson P."/>
            <person name="Rinaldi C."/>
            <person name="Ritland K."/>
            <person name="Rouze P."/>
            <person name="Ryaboy D."/>
            <person name="Schmutz J."/>
            <person name="Schrader J."/>
            <person name="Segerman B."/>
            <person name="Shin H."/>
            <person name="Siddiqui A."/>
            <person name="Sterky F."/>
            <person name="Terry A."/>
            <person name="Tsai C.J."/>
            <person name="Uberbacher E."/>
            <person name="Unneberg P."/>
            <person name="Vahala J."/>
            <person name="Wall K."/>
            <person name="Wessler S."/>
            <person name="Yang G."/>
            <person name="Yin T."/>
            <person name="Douglas C."/>
            <person name="Marra M."/>
            <person name="Sandberg G."/>
            <person name="Van de Peer Y."/>
            <person name="Rokhsar D."/>
        </authorList>
    </citation>
    <scope>NUCLEOTIDE SEQUENCE [LARGE SCALE GENOMIC DNA]</scope>
    <source>
        <strain evidence="5">cv. Nisqually</strain>
    </source>
</reference>
<comment type="subcellular location">
    <subcellularLocation>
        <location evidence="1">Membrane</location>
    </subcellularLocation>
</comment>
<protein>
    <submittedName>
        <fullName evidence="4">Uncharacterized protein</fullName>
    </submittedName>
</protein>
<keyword evidence="5" id="KW-1185">Reference proteome</keyword>
<evidence type="ECO:0000313" key="5">
    <source>
        <dbReference type="Proteomes" id="UP000006729"/>
    </source>
</evidence>
<dbReference type="SUPFAM" id="SSF103506">
    <property type="entry name" value="Mitochondrial carrier"/>
    <property type="match status" value="1"/>
</dbReference>
<keyword evidence="3" id="KW-0472">Membrane</keyword>
<name>A0A3N7E6D4_POPTR</name>
<organism evidence="4 5">
    <name type="scientific">Populus trichocarpa</name>
    <name type="common">Western balsam poplar</name>
    <name type="synonym">Populus balsamifera subsp. trichocarpa</name>
    <dbReference type="NCBI Taxonomy" id="3694"/>
    <lineage>
        <taxon>Eukaryota</taxon>
        <taxon>Viridiplantae</taxon>
        <taxon>Streptophyta</taxon>
        <taxon>Embryophyta</taxon>
        <taxon>Tracheophyta</taxon>
        <taxon>Spermatophyta</taxon>
        <taxon>Magnoliopsida</taxon>
        <taxon>eudicotyledons</taxon>
        <taxon>Gunneridae</taxon>
        <taxon>Pentapetalae</taxon>
        <taxon>rosids</taxon>
        <taxon>fabids</taxon>
        <taxon>Malpighiales</taxon>
        <taxon>Salicaceae</taxon>
        <taxon>Saliceae</taxon>
        <taxon>Populus</taxon>
    </lineage>
</organism>